<dbReference type="InterPro" id="IPR050253">
    <property type="entry name" value="Seed_Storage-Functional"/>
</dbReference>
<protein>
    <recommendedName>
        <fullName evidence="2">Cupin type-1 domain-containing protein</fullName>
    </recommendedName>
</protein>
<dbReference type="SMART" id="SM00835">
    <property type="entry name" value="Cupin_1"/>
    <property type="match status" value="2"/>
</dbReference>
<dbReference type="InterPro" id="IPR014710">
    <property type="entry name" value="RmlC-like_jellyroll"/>
</dbReference>
<dbReference type="InterPro" id="IPR011051">
    <property type="entry name" value="RmlC_Cupin_sf"/>
</dbReference>
<dbReference type="Gramene" id="Kaladp0071s0263.1.v1.1">
    <property type="protein sequence ID" value="Kaladp0071s0263.1.v1.1"/>
    <property type="gene ID" value="Kaladp0071s0263.v1.1"/>
</dbReference>
<dbReference type="OMA" id="FYILNTE"/>
<dbReference type="EnsemblPlants" id="Kaladp0071s0263.1.v1.1">
    <property type="protein sequence ID" value="Kaladp0071s0263.1.v1.1"/>
    <property type="gene ID" value="Kaladp0071s0263.v1.1"/>
</dbReference>
<evidence type="ECO:0000259" key="2">
    <source>
        <dbReference type="SMART" id="SM00835"/>
    </source>
</evidence>
<feature type="domain" description="Cupin type-1" evidence="2">
    <location>
        <begin position="264"/>
        <end position="413"/>
    </location>
</feature>
<keyword evidence="1" id="KW-0732">Signal</keyword>
<dbReference type="CDD" id="cd02244">
    <property type="entry name" value="cupin_7S_vicilin-like_N"/>
    <property type="match status" value="1"/>
</dbReference>
<proteinExistence type="predicted"/>
<name>A0A7N0ULT8_KALFE</name>
<evidence type="ECO:0000313" key="4">
    <source>
        <dbReference type="Proteomes" id="UP000594263"/>
    </source>
</evidence>
<dbReference type="SUPFAM" id="SSF51182">
    <property type="entry name" value="RmlC-like cupins"/>
    <property type="match status" value="1"/>
</dbReference>
<reference evidence="3" key="1">
    <citation type="submission" date="2021-01" db="UniProtKB">
        <authorList>
            <consortium name="EnsemblPlants"/>
        </authorList>
    </citation>
    <scope>IDENTIFICATION</scope>
</reference>
<feature type="signal peptide" evidence="1">
    <location>
        <begin position="1"/>
        <end position="22"/>
    </location>
</feature>
<dbReference type="InterPro" id="IPR006045">
    <property type="entry name" value="Cupin_1"/>
</dbReference>
<dbReference type="PANTHER" id="PTHR31189:SF2">
    <property type="entry name" value="RMLC-LIKE CUPINS SUPERFAMILY PROTEIN"/>
    <property type="match status" value="1"/>
</dbReference>
<accession>A0A7N0ULT8</accession>
<sequence length="438" mass="47528">MGMQQVLLWTLAASMCVLRVSGLEFDAAEEGGGGSSFLMHDSKLVVKTSAGHMSVVRGLGRLQMQTSMHIGFISMDPNSLFVPQYMDSNLILFLHQGQAKVGSICEDELVERGLSEGDVFRIPAGSAFYILNKHSETLNIVCSIDMSDSLGGGPFQAFSIGGGTFPKSVLAGFSHNALTSAFNVSMEQLGKIMTRQDKGPIISLSDPATVLFEMKEAERIKLLKKAIQVDDQDEEFNDRSWSWRKLLSSVFGQAEEPKHSGHVINLYDRKPDFKNDYGWSVSIDQKHYSPLKHSGIGIYYVSLSAGSMLAPHVNPTATEYGIVLRGTGSIQIVFPNGTSALDAKVKAGDVFWVPRYFPFCQIASGDEALEFFGFTTSSHANKPRFLAGSGSVLQTLRGPEIAAAFGVSLRTLETIIDAQTQSVILPVSNPAEPEIADA</sequence>
<dbReference type="Pfam" id="PF00190">
    <property type="entry name" value="Cupin_1"/>
    <property type="match status" value="2"/>
</dbReference>
<feature type="chain" id="PRO_5029701710" description="Cupin type-1 domain-containing protein" evidence="1">
    <location>
        <begin position="23"/>
        <end position="438"/>
    </location>
</feature>
<dbReference type="CDD" id="cd02245">
    <property type="entry name" value="cupin_7S_vicilin-like_C"/>
    <property type="match status" value="1"/>
</dbReference>
<evidence type="ECO:0000313" key="3">
    <source>
        <dbReference type="EnsemblPlants" id="Kaladp0071s0263.1.v1.1"/>
    </source>
</evidence>
<dbReference type="PANTHER" id="PTHR31189">
    <property type="entry name" value="OS03G0336100 PROTEIN-RELATED"/>
    <property type="match status" value="1"/>
</dbReference>
<evidence type="ECO:0000256" key="1">
    <source>
        <dbReference type="SAM" id="SignalP"/>
    </source>
</evidence>
<keyword evidence="4" id="KW-1185">Reference proteome</keyword>
<dbReference type="Proteomes" id="UP000594263">
    <property type="component" value="Unplaced"/>
</dbReference>
<organism evidence="3 4">
    <name type="scientific">Kalanchoe fedtschenkoi</name>
    <name type="common">Lavender scallops</name>
    <name type="synonym">South American air plant</name>
    <dbReference type="NCBI Taxonomy" id="63787"/>
    <lineage>
        <taxon>Eukaryota</taxon>
        <taxon>Viridiplantae</taxon>
        <taxon>Streptophyta</taxon>
        <taxon>Embryophyta</taxon>
        <taxon>Tracheophyta</taxon>
        <taxon>Spermatophyta</taxon>
        <taxon>Magnoliopsida</taxon>
        <taxon>eudicotyledons</taxon>
        <taxon>Gunneridae</taxon>
        <taxon>Pentapetalae</taxon>
        <taxon>Saxifragales</taxon>
        <taxon>Crassulaceae</taxon>
        <taxon>Kalanchoe</taxon>
    </lineage>
</organism>
<dbReference type="AlphaFoldDB" id="A0A7N0ULT8"/>
<dbReference type="Gene3D" id="2.60.120.10">
    <property type="entry name" value="Jelly Rolls"/>
    <property type="match status" value="2"/>
</dbReference>
<feature type="domain" description="Cupin type-1" evidence="2">
    <location>
        <begin position="35"/>
        <end position="190"/>
    </location>
</feature>